<name>A0A819MSF7_9BILA</name>
<sequence>MVKLNEVSPIDYNNTSVRDPQSTSINIDQTSITQSQTLWEQIRTKKWMRIVLLILRSGDAEKTLSTEATTMITTETTTMVTTTTTTSMITIEITTTTGTTTTTTTTTTSGSCLIYYELASFNSATILLNSILSADVNEDDKLDIIVGNRLEKTIMIFLNLDDGTFTQSKIFLHEIVLSRITTGDINNDGKLDLIATSSDVPDITIFYNTGNGNFNNTMIIPTENIVFDVKAVDINKDNKLDLIVTDSYNNYIFVFMNDGNGVFSKQITYETTYFPHKLEVIDVNNDALSDIIVTHDVKKMTVFLNTDNGNFIEQKPSLLGLKLGFIKAIDINGDNEIDLIVGSGRDLHIHFGFGNSTFADPITYSIVDGLDYLETADFNNDNKTDIILSHSGSYKISIFFNTGNGTFKEPKILDNINHPKYAAMIDIDGKAELVVANDETMRILHLRC</sequence>
<dbReference type="EMBL" id="CAJOAY010002853">
    <property type="protein sequence ID" value="CAF3984569.1"/>
    <property type="molecule type" value="Genomic_DNA"/>
</dbReference>
<dbReference type="Pfam" id="PF13517">
    <property type="entry name" value="FG-GAP_3"/>
    <property type="match status" value="2"/>
</dbReference>
<dbReference type="Gene3D" id="2.130.10.130">
    <property type="entry name" value="Integrin alpha, N-terminal"/>
    <property type="match status" value="2"/>
</dbReference>
<dbReference type="PANTHER" id="PTHR44103:SF1">
    <property type="entry name" value="PROPROTEIN CONVERTASE P"/>
    <property type="match status" value="1"/>
</dbReference>
<evidence type="ECO:0000256" key="1">
    <source>
        <dbReference type="ARBA" id="ARBA00022729"/>
    </source>
</evidence>
<gene>
    <name evidence="4" type="ORF">OKA104_LOCUS28858</name>
    <name evidence="3" type="ORF">VCS650_LOCUS16280</name>
</gene>
<dbReference type="PANTHER" id="PTHR44103">
    <property type="entry name" value="PROPROTEIN CONVERTASE P"/>
    <property type="match status" value="1"/>
</dbReference>
<evidence type="ECO:0000313" key="4">
    <source>
        <dbReference type="EMBL" id="CAF3984569.1"/>
    </source>
</evidence>
<comment type="caution">
    <text evidence="4">The sequence shown here is derived from an EMBL/GenBank/DDBJ whole genome shotgun (WGS) entry which is preliminary data.</text>
</comment>
<dbReference type="EMBL" id="CAJNON010000145">
    <property type="protein sequence ID" value="CAF1030070.1"/>
    <property type="molecule type" value="Genomic_DNA"/>
</dbReference>
<evidence type="ECO:0000256" key="2">
    <source>
        <dbReference type="SAM" id="MobiDB-lite"/>
    </source>
</evidence>
<dbReference type="Proteomes" id="UP000663881">
    <property type="component" value="Unassembled WGS sequence"/>
</dbReference>
<dbReference type="OrthoDB" id="200924at2759"/>
<dbReference type="Proteomes" id="UP000663891">
    <property type="component" value="Unassembled WGS sequence"/>
</dbReference>
<evidence type="ECO:0000313" key="3">
    <source>
        <dbReference type="EMBL" id="CAF1030070.1"/>
    </source>
</evidence>
<accession>A0A819MSF7</accession>
<dbReference type="InterPro" id="IPR013517">
    <property type="entry name" value="FG-GAP"/>
</dbReference>
<dbReference type="SUPFAM" id="SSF69318">
    <property type="entry name" value="Integrin alpha N-terminal domain"/>
    <property type="match status" value="1"/>
</dbReference>
<reference evidence="4" key="1">
    <citation type="submission" date="2021-02" db="EMBL/GenBank/DDBJ databases">
        <authorList>
            <person name="Nowell W R."/>
        </authorList>
    </citation>
    <scope>NUCLEOTIDE SEQUENCE</scope>
</reference>
<dbReference type="AlphaFoldDB" id="A0A819MSF7"/>
<organism evidence="4 5">
    <name type="scientific">Adineta steineri</name>
    <dbReference type="NCBI Taxonomy" id="433720"/>
    <lineage>
        <taxon>Eukaryota</taxon>
        <taxon>Metazoa</taxon>
        <taxon>Spiralia</taxon>
        <taxon>Gnathifera</taxon>
        <taxon>Rotifera</taxon>
        <taxon>Eurotatoria</taxon>
        <taxon>Bdelloidea</taxon>
        <taxon>Adinetida</taxon>
        <taxon>Adinetidae</taxon>
        <taxon>Adineta</taxon>
    </lineage>
</organism>
<keyword evidence="1" id="KW-0732">Signal</keyword>
<feature type="region of interest" description="Disordered" evidence="2">
    <location>
        <begin position="1"/>
        <end position="22"/>
    </location>
</feature>
<protein>
    <submittedName>
        <fullName evidence="4">Uncharacterized protein</fullName>
    </submittedName>
</protein>
<feature type="compositionally biased region" description="Polar residues" evidence="2">
    <location>
        <begin position="11"/>
        <end position="22"/>
    </location>
</feature>
<evidence type="ECO:0000313" key="5">
    <source>
        <dbReference type="Proteomes" id="UP000663881"/>
    </source>
</evidence>
<dbReference type="InterPro" id="IPR028994">
    <property type="entry name" value="Integrin_alpha_N"/>
</dbReference>
<proteinExistence type="predicted"/>